<proteinExistence type="predicted"/>
<protein>
    <submittedName>
        <fullName evidence="1">Ribosomal protein</fullName>
    </submittedName>
</protein>
<keyword evidence="1" id="KW-0687">Ribonucleoprotein</keyword>
<keyword evidence="1" id="KW-0689">Ribosomal protein</keyword>
<reference evidence="1 2" key="1">
    <citation type="journal article" date="2009" name="Genome Biol.">
        <title>Comparative genome and phenotypic analysis of Clostridium difficile 027 strains provides insight into the evolution of a hypervirulent bacterium.</title>
        <authorList>
            <person name="Stabler R.A."/>
            <person name="He M."/>
            <person name="Dawson L."/>
            <person name="Martin M."/>
            <person name="Valiente E."/>
            <person name="Corton C."/>
            <person name="Lawley T.D."/>
            <person name="Sebaihia M."/>
            <person name="Quail M.A."/>
            <person name="Rose G."/>
            <person name="Gerding D.N."/>
            <person name="Gibert M."/>
            <person name="Popoff M.R."/>
            <person name="Parkhill J."/>
            <person name="Dougan G."/>
            <person name="Wren B.W."/>
        </authorList>
    </citation>
    <scope>NUCLEOTIDE SEQUENCE [LARGE SCALE GENOMIC DNA]</scope>
    <source>
        <strain evidence="1 2">CD196</strain>
    </source>
</reference>
<accession>A0A0H3N7I4</accession>
<organism evidence="1 2">
    <name type="scientific">Clostridioides difficile (strain CD196)</name>
    <name type="common">Peptoclostridium difficile</name>
    <dbReference type="NCBI Taxonomy" id="645462"/>
    <lineage>
        <taxon>Bacteria</taxon>
        <taxon>Bacillati</taxon>
        <taxon>Bacillota</taxon>
        <taxon>Clostridia</taxon>
        <taxon>Peptostreptococcales</taxon>
        <taxon>Peptostreptococcaceae</taxon>
        <taxon>Clostridioides</taxon>
    </lineage>
</organism>
<dbReference type="AlphaFoldDB" id="A0A0H3N7I4"/>
<dbReference type="Gene3D" id="2.30.30.30">
    <property type="match status" value="1"/>
</dbReference>
<evidence type="ECO:0000313" key="2">
    <source>
        <dbReference type="Proteomes" id="UP000002068"/>
    </source>
</evidence>
<dbReference type="SUPFAM" id="SSF50104">
    <property type="entry name" value="Translation proteins SH3-like domain"/>
    <property type="match status" value="1"/>
</dbReference>
<evidence type="ECO:0000313" key="1">
    <source>
        <dbReference type="EMBL" id="CBA60227.1"/>
    </source>
</evidence>
<sequence>MKKVLSDNLSIGQVVKVSLGRDKGNLFFVVKIINNEYVLIADGKKRKLDKPKLKKVKHLKKYNFINDEVRKRVVSGQEITDSFLRAELTKLN</sequence>
<name>A0A0H3N7I4_CLODC</name>
<dbReference type="EMBL" id="FN538970">
    <property type="protein sequence ID" value="CBA60227.1"/>
    <property type="molecule type" value="Genomic_DNA"/>
</dbReference>
<gene>
    <name evidence="1" type="ordered locus">CD196_0102</name>
</gene>
<dbReference type="GO" id="GO:0005840">
    <property type="term" value="C:ribosome"/>
    <property type="evidence" value="ECO:0007669"/>
    <property type="project" value="UniProtKB-KW"/>
</dbReference>
<dbReference type="HOGENOM" id="CLU_168121_0_0_9"/>
<dbReference type="InterPro" id="IPR014722">
    <property type="entry name" value="Rib_uL2_dom2"/>
</dbReference>
<dbReference type="InterPro" id="IPR008991">
    <property type="entry name" value="Translation_prot_SH3-like_sf"/>
</dbReference>
<dbReference type="Proteomes" id="UP000002068">
    <property type="component" value="Chromosome"/>
</dbReference>
<dbReference type="KEGG" id="cdc:CD196_0102"/>